<accession>A0A816RBE6</accession>
<dbReference type="Proteomes" id="UP001295469">
    <property type="component" value="Chromosome C01"/>
</dbReference>
<name>A0A816RBE6_BRANA</name>
<gene>
    <name evidence="2" type="ORF">DARMORV10_C01P14100.1</name>
</gene>
<dbReference type="AlphaFoldDB" id="A0A816RBE6"/>
<feature type="transmembrane region" description="Helical" evidence="1">
    <location>
        <begin position="78"/>
        <end position="96"/>
    </location>
</feature>
<evidence type="ECO:0000313" key="2">
    <source>
        <dbReference type="EMBL" id="CAF2070016.1"/>
    </source>
</evidence>
<organism evidence="2">
    <name type="scientific">Brassica napus</name>
    <name type="common">Rape</name>
    <dbReference type="NCBI Taxonomy" id="3708"/>
    <lineage>
        <taxon>Eukaryota</taxon>
        <taxon>Viridiplantae</taxon>
        <taxon>Streptophyta</taxon>
        <taxon>Embryophyta</taxon>
        <taxon>Tracheophyta</taxon>
        <taxon>Spermatophyta</taxon>
        <taxon>Magnoliopsida</taxon>
        <taxon>eudicotyledons</taxon>
        <taxon>Gunneridae</taxon>
        <taxon>Pentapetalae</taxon>
        <taxon>rosids</taxon>
        <taxon>malvids</taxon>
        <taxon>Brassicales</taxon>
        <taxon>Brassicaceae</taxon>
        <taxon>Brassiceae</taxon>
        <taxon>Brassica</taxon>
    </lineage>
</organism>
<keyword evidence="1" id="KW-1133">Transmembrane helix</keyword>
<evidence type="ECO:0000256" key="1">
    <source>
        <dbReference type="SAM" id="Phobius"/>
    </source>
</evidence>
<sequence>MEWKPPFCWINFSELQIPGARGRVSVILLFVNLMTMSSEGHGTTTADKSELCMERGRDNEQHRTRQCWLRWKTLSHRIITFIMTNGIKVFFLFVFFSQSRGDVGV</sequence>
<keyword evidence="1" id="KW-0812">Transmembrane</keyword>
<protein>
    <submittedName>
        <fullName evidence="2">(rape) hypothetical protein</fullName>
    </submittedName>
</protein>
<proteinExistence type="predicted"/>
<keyword evidence="1" id="KW-0472">Membrane</keyword>
<dbReference type="EMBL" id="HG994365">
    <property type="protein sequence ID" value="CAF2070016.1"/>
    <property type="molecule type" value="Genomic_DNA"/>
</dbReference>
<reference evidence="2" key="1">
    <citation type="submission" date="2021-01" db="EMBL/GenBank/DDBJ databases">
        <authorList>
            <consortium name="Genoscope - CEA"/>
            <person name="William W."/>
        </authorList>
    </citation>
    <scope>NUCLEOTIDE SEQUENCE</scope>
</reference>